<gene>
    <name evidence="2" type="ORF">LuPra_04659</name>
</gene>
<feature type="transmembrane region" description="Helical" evidence="1">
    <location>
        <begin position="252"/>
        <end position="271"/>
    </location>
</feature>
<sequence>MKAPPVARAATVAAGLVLLLVLAIANAAGYRFGVADQAFYLPSILQAIDPGLYPRDAAVLSVQGTLMVSDEITAWLVSHTRVSIETLFLSAHVASLGVLLASVWLIAGRLASHRWTMMACCLAATLRHRITETGANSFEGYYHPRGLSFACGAAAAAACAHERLGAAWALVAIAAVLHPTTGLWWAVWLSGATVVMRPQWRRGLVFAAAAAILLAVAALTVTPMADRLQVMDAAWLRPFASKDYVFPTAWPVGPWLANLVLPLVVVAVWRWRIRHRLAARWEAGMVAGVCLLLATFLASLPFIASHLALAVQLQTSRIFWVIDLFAVLSMTWALAEARGPGTPFVAENAPGRKRRPAVVAMVLLVAAAARGTYSLVVEHPERRFVRSSLEDSDWVRVGRWVATSSTADSHVLADPDHDWKFGHSVRITARRDVLVEGVKDAALALYDRDVAIRVQSRLEAIGDFATLDATSALTLARRFDLDLLVIDRDVALEQVHREGRFRVYRLK</sequence>
<dbReference type="STRING" id="1855912.LuPra_04659"/>
<organism evidence="2 3">
    <name type="scientific">Luteitalea pratensis</name>
    <dbReference type="NCBI Taxonomy" id="1855912"/>
    <lineage>
        <taxon>Bacteria</taxon>
        <taxon>Pseudomonadati</taxon>
        <taxon>Acidobacteriota</taxon>
        <taxon>Vicinamibacteria</taxon>
        <taxon>Vicinamibacterales</taxon>
        <taxon>Vicinamibacteraceae</taxon>
        <taxon>Luteitalea</taxon>
    </lineage>
</organism>
<keyword evidence="1" id="KW-1133">Transmembrane helix</keyword>
<feature type="transmembrane region" description="Helical" evidence="1">
    <location>
        <begin position="204"/>
        <end position="225"/>
    </location>
</feature>
<evidence type="ECO:0000313" key="3">
    <source>
        <dbReference type="Proteomes" id="UP000076079"/>
    </source>
</evidence>
<dbReference type="RefSeq" id="WP_110172957.1">
    <property type="nucleotide sequence ID" value="NZ_CP015136.1"/>
</dbReference>
<dbReference type="KEGG" id="abac:LuPra_04659"/>
<dbReference type="Proteomes" id="UP000076079">
    <property type="component" value="Chromosome"/>
</dbReference>
<keyword evidence="1" id="KW-0812">Transmembrane</keyword>
<evidence type="ECO:0008006" key="4">
    <source>
        <dbReference type="Google" id="ProtNLM"/>
    </source>
</evidence>
<proteinExistence type="predicted"/>
<name>A0A143PUB7_LUTPR</name>
<feature type="transmembrane region" description="Helical" evidence="1">
    <location>
        <begin position="87"/>
        <end position="107"/>
    </location>
</feature>
<feature type="transmembrane region" description="Helical" evidence="1">
    <location>
        <begin position="317"/>
        <end position="335"/>
    </location>
</feature>
<dbReference type="EMBL" id="CP015136">
    <property type="protein sequence ID" value="AMY11409.1"/>
    <property type="molecule type" value="Genomic_DNA"/>
</dbReference>
<accession>A0A143PUB7</accession>
<evidence type="ECO:0000313" key="2">
    <source>
        <dbReference type="EMBL" id="AMY11409.1"/>
    </source>
</evidence>
<reference evidence="2 3" key="1">
    <citation type="journal article" date="2016" name="Genome Announc.">
        <title>First Complete Genome Sequence of a Subdivision 6 Acidobacterium Strain.</title>
        <authorList>
            <person name="Huang S."/>
            <person name="Vieira S."/>
            <person name="Bunk B."/>
            <person name="Riedel T."/>
            <person name="Sproer C."/>
            <person name="Overmann J."/>
        </authorList>
    </citation>
    <scope>NUCLEOTIDE SEQUENCE [LARGE SCALE GENOMIC DNA]</scope>
    <source>
        <strain evidence="3">DSM 100886 HEG_-6_39</strain>
    </source>
</reference>
<reference evidence="3" key="2">
    <citation type="submission" date="2016-04" db="EMBL/GenBank/DDBJ databases">
        <title>First Complete Genome Sequence of a Subdivision 6 Acidobacterium.</title>
        <authorList>
            <person name="Huang S."/>
            <person name="Vieira S."/>
            <person name="Bunk B."/>
            <person name="Riedel T."/>
            <person name="Sproeer C."/>
            <person name="Overmann J."/>
        </authorList>
    </citation>
    <scope>NUCLEOTIDE SEQUENCE [LARGE SCALE GENOMIC DNA]</scope>
    <source>
        <strain evidence="3">DSM 100886 HEG_-6_39</strain>
    </source>
</reference>
<protein>
    <recommendedName>
        <fullName evidence="4">Glycosyltransferase RgtA/B/C/D-like domain-containing protein</fullName>
    </recommendedName>
</protein>
<feature type="transmembrane region" description="Helical" evidence="1">
    <location>
        <begin position="356"/>
        <end position="376"/>
    </location>
</feature>
<keyword evidence="3" id="KW-1185">Reference proteome</keyword>
<dbReference type="AlphaFoldDB" id="A0A143PUB7"/>
<feature type="transmembrane region" description="Helical" evidence="1">
    <location>
        <begin position="283"/>
        <end position="311"/>
    </location>
</feature>
<keyword evidence="1" id="KW-0472">Membrane</keyword>
<evidence type="ECO:0000256" key="1">
    <source>
        <dbReference type="SAM" id="Phobius"/>
    </source>
</evidence>